<dbReference type="EMBL" id="CP159534">
    <property type="protein sequence ID" value="XCJ69364.1"/>
    <property type="molecule type" value="Genomic_DNA"/>
</dbReference>
<sequence length="113" mass="12615">MFDRARKAWSTWRKRTVRRDERRRDEIRSTPGPRPAAGGPRRTPNLFEAAAAYVAACAEDDQERLDEAASWVDPNALAFGVNELACRALIALARERDESPRVVARSLLGLPVG</sequence>
<protein>
    <submittedName>
        <fullName evidence="2">Uncharacterized protein</fullName>
    </submittedName>
</protein>
<reference evidence="2" key="1">
    <citation type="submission" date="2024-06" db="EMBL/GenBank/DDBJ databases">
        <title>Streptomyces sp. strain HUAS MG91 genome sequences.</title>
        <authorList>
            <person name="Mo P."/>
        </authorList>
    </citation>
    <scope>NUCLEOTIDE SEQUENCE</scope>
    <source>
        <strain evidence="2">HUAS MG91</strain>
    </source>
</reference>
<feature type="compositionally biased region" description="Basic and acidic residues" evidence="1">
    <location>
        <begin position="18"/>
        <end position="28"/>
    </location>
</feature>
<dbReference type="RefSeq" id="WP_353941055.1">
    <property type="nucleotide sequence ID" value="NZ_CP159534.1"/>
</dbReference>
<evidence type="ECO:0000313" key="2">
    <source>
        <dbReference type="EMBL" id="XCJ69364.1"/>
    </source>
</evidence>
<organism evidence="2">
    <name type="scientific">Streptomyces tabacisoli</name>
    <dbReference type="NCBI Taxonomy" id="3156398"/>
    <lineage>
        <taxon>Bacteria</taxon>
        <taxon>Bacillati</taxon>
        <taxon>Actinomycetota</taxon>
        <taxon>Actinomycetes</taxon>
        <taxon>Kitasatosporales</taxon>
        <taxon>Streptomycetaceae</taxon>
        <taxon>Streptomyces</taxon>
    </lineage>
</organism>
<dbReference type="AlphaFoldDB" id="A0AAU8IND4"/>
<accession>A0AAU8IND4</accession>
<proteinExistence type="predicted"/>
<gene>
    <name evidence="2" type="ORF">ABII15_04985</name>
</gene>
<dbReference type="KEGG" id="stac:ABII15_04985"/>
<name>A0AAU8IND4_9ACTN</name>
<feature type="region of interest" description="Disordered" evidence="1">
    <location>
        <begin position="1"/>
        <end position="43"/>
    </location>
</feature>
<evidence type="ECO:0000256" key="1">
    <source>
        <dbReference type="SAM" id="MobiDB-lite"/>
    </source>
</evidence>